<dbReference type="GO" id="GO:0016787">
    <property type="term" value="F:hydrolase activity"/>
    <property type="evidence" value="ECO:0007669"/>
    <property type="project" value="UniProtKB-KW"/>
</dbReference>
<dbReference type="PANTHER" id="PTHR42967:SF1">
    <property type="entry name" value="MBL FOLD METALLO-HYDROLASE"/>
    <property type="match status" value="1"/>
</dbReference>
<dbReference type="EMBL" id="CP014672">
    <property type="protein sequence ID" value="ANX00031.1"/>
    <property type="molecule type" value="Genomic_DNA"/>
</dbReference>
<dbReference type="PANTHER" id="PTHR42967">
    <property type="entry name" value="METAL DEPENDENT HYDROLASE"/>
    <property type="match status" value="1"/>
</dbReference>
<name>A0A1B1YGZ5_THEST</name>
<reference evidence="1 2" key="1">
    <citation type="submission" date="2016-02" db="EMBL/GenBank/DDBJ databases">
        <title>Comparison of Clostridium stercorarium subspecies using comparative genomics and transcriptomics.</title>
        <authorList>
            <person name="Schellenberg J."/>
            <person name="Thallinger G."/>
            <person name="Levin D.B."/>
            <person name="Zhang X."/>
            <person name="Alvare G."/>
            <person name="Fristensky B."/>
            <person name="Sparling R."/>
        </authorList>
    </citation>
    <scope>NUCLEOTIDE SEQUENCE [LARGE SCALE GENOMIC DNA]</scope>
    <source>
        <strain evidence="1 2">DSM 2910</strain>
    </source>
</reference>
<organism evidence="1 2">
    <name type="scientific">Thermoclostridium stercorarium subsp. thermolacticum DSM 2910</name>
    <dbReference type="NCBI Taxonomy" id="1121336"/>
    <lineage>
        <taxon>Bacteria</taxon>
        <taxon>Bacillati</taxon>
        <taxon>Bacillota</taxon>
        <taxon>Clostridia</taxon>
        <taxon>Eubacteriales</taxon>
        <taxon>Oscillospiraceae</taxon>
        <taxon>Thermoclostridium</taxon>
    </lineage>
</organism>
<dbReference type="Proteomes" id="UP000092971">
    <property type="component" value="Chromosome"/>
</dbReference>
<dbReference type="InterPro" id="IPR036866">
    <property type="entry name" value="RibonucZ/Hydroxyglut_hydro"/>
</dbReference>
<keyword evidence="1" id="KW-0378">Hydrolase</keyword>
<gene>
    <name evidence="1" type="ORF">CSTERTH_07605</name>
</gene>
<dbReference type="Gene3D" id="3.60.15.10">
    <property type="entry name" value="Ribonuclease Z/Hydroxyacylglutathione hydrolase-like"/>
    <property type="match status" value="1"/>
</dbReference>
<proteinExistence type="predicted"/>
<dbReference type="SUPFAM" id="SSF56281">
    <property type="entry name" value="Metallo-hydrolase/oxidoreductase"/>
    <property type="match status" value="1"/>
</dbReference>
<dbReference type="AlphaFoldDB" id="A0A1B1YGZ5"/>
<evidence type="ECO:0000313" key="2">
    <source>
        <dbReference type="Proteomes" id="UP000092971"/>
    </source>
</evidence>
<evidence type="ECO:0000313" key="1">
    <source>
        <dbReference type="EMBL" id="ANX00031.1"/>
    </source>
</evidence>
<accession>A0A1B1YGZ5</accession>
<sequence>MNNKLLIFDYFVNQAANNETVLYNGKFSPECFKDTDVYFFVSHRHYDHYNPIIFRWVEQNPNIRLIISSDIADYTPHPNIHRAEPENEYVIDGLYIETFTSTDEGTAFLVKTDGVCLFHAGDLHWWHWEGEPDSFNRQMEKQFKEQIRKLARHKIDIAFIVADPRQENFSLLGLEWFVNEVDCAHIFPMHFSDDYSIMDRIRKFMETNRLKSEIHLINRRGQCFNIEI</sequence>
<protein>
    <submittedName>
        <fullName evidence="1">Hydrolase</fullName>
    </submittedName>
</protein>